<dbReference type="InterPro" id="IPR045857">
    <property type="entry name" value="O16G_dom_2"/>
</dbReference>
<comment type="caution">
    <text evidence="6">The sequence shown here is derived from an EMBL/GenBank/DDBJ whole genome shotgun (WGS) entry which is preliminary data.</text>
</comment>
<dbReference type="SUPFAM" id="SSF51011">
    <property type="entry name" value="Glycosyl hydrolase domain"/>
    <property type="match status" value="1"/>
</dbReference>
<evidence type="ECO:0000313" key="7">
    <source>
        <dbReference type="Proteomes" id="UP000228976"/>
    </source>
</evidence>
<dbReference type="EMBL" id="MWWU01000001">
    <property type="protein sequence ID" value="OZG56875.1"/>
    <property type="molecule type" value="Genomic_DNA"/>
</dbReference>
<dbReference type="Pfam" id="PF09244">
    <property type="entry name" value="Suc_Porlyase_C"/>
    <property type="match status" value="1"/>
</dbReference>
<sequence length="573" mass="63957">MSTGEHISDKKKPETTQTTGEKLAKELAPNTKVHLLVYADRFAGSASAVVPTLRERFCGVYESVHIIPQPTMGPDTIGLPDNLGAYGDIPLMKDINHLPSPIDTWDTVTKMAHDMPMVFNVNFSQLSVLSKQFQDVLRRGKHSEYFSMFQPVSDVFSNGLSVDDLEKIHRSSPTQANLEPFARTLPFVRYEINNKPTYFWASLGSQGIDYDVMSEKGWKFVQDTFDRLEQTGAKAVCLMHFGSAVKKAGTTCFLLPETMQIVDTITQEAHKHGMTVGVAENASGEQIKQLAQHADWVYDTLTPPLLMYALLCGDAAPLAQWVYQRPENCVLLLGGQNGMEISDVMSRETDEKPFLTRKQMRRMVSRVHKNTHGEAGSVHQWLGSGRINSTLYSALGCDDQRYLAAIALQFFLPGIPELYYVDALMGMNDVELMNQTRREPMLNRHSYSAMELNYALLRPEVQALNALARFRNTFPAFDGSAQIGFDETYGVMSVLWHGHSCSARLDFDAGLIAERELGDDALQDISWRSIATITWTDSAGEHKTNDLLAHPPVYVIPEEGEVGYADADWDGAL</sequence>
<dbReference type="RefSeq" id="WP_094689300.1">
    <property type="nucleotide sequence ID" value="NZ_JACBYZ010000001.1"/>
</dbReference>
<dbReference type="Gene3D" id="2.20.220.10">
    <property type="entry name" value="alpha-Amylases"/>
    <property type="match status" value="1"/>
</dbReference>
<feature type="region of interest" description="Disordered" evidence="4">
    <location>
        <begin position="1"/>
        <end position="21"/>
    </location>
</feature>
<evidence type="ECO:0000256" key="2">
    <source>
        <dbReference type="ARBA" id="ARBA00022676"/>
    </source>
</evidence>
<feature type="domain" description="Sucrose phosphorylase C-terminal" evidence="5">
    <location>
        <begin position="476"/>
        <end position="552"/>
    </location>
</feature>
<proteinExistence type="inferred from homology"/>
<keyword evidence="2" id="KW-0328">Glycosyltransferase</keyword>
<gene>
    <name evidence="6" type="ORF">AEAE_0184</name>
</gene>
<dbReference type="Proteomes" id="UP000228976">
    <property type="component" value="Unassembled WGS sequence"/>
</dbReference>
<evidence type="ECO:0000259" key="5">
    <source>
        <dbReference type="Pfam" id="PF09244"/>
    </source>
</evidence>
<dbReference type="SUPFAM" id="SSF51445">
    <property type="entry name" value="(Trans)glycosidases"/>
    <property type="match status" value="1"/>
</dbReference>
<evidence type="ECO:0000256" key="3">
    <source>
        <dbReference type="ARBA" id="ARBA00022679"/>
    </source>
</evidence>
<evidence type="ECO:0000256" key="1">
    <source>
        <dbReference type="ARBA" id="ARBA00008452"/>
    </source>
</evidence>
<organism evidence="6 7">
    <name type="scientific">Aeriscardovia aeriphila</name>
    <dbReference type="NCBI Taxonomy" id="218139"/>
    <lineage>
        <taxon>Bacteria</taxon>
        <taxon>Bacillati</taxon>
        <taxon>Actinomycetota</taxon>
        <taxon>Actinomycetes</taxon>
        <taxon>Bifidobacteriales</taxon>
        <taxon>Bifidobacteriaceae</taxon>
        <taxon>Aeriscardovia</taxon>
    </lineage>
</organism>
<dbReference type="OrthoDB" id="9805159at2"/>
<name>A0A261FCV9_9BIFI</name>
<evidence type="ECO:0000256" key="4">
    <source>
        <dbReference type="SAM" id="MobiDB-lite"/>
    </source>
</evidence>
<keyword evidence="3" id="KW-0808">Transferase</keyword>
<accession>A0A261FCV9</accession>
<dbReference type="Gene3D" id="3.90.400.10">
    <property type="entry name" value="Oligo-1,6-glucosidase, Domain 2"/>
    <property type="match status" value="1"/>
</dbReference>
<feature type="compositionally biased region" description="Basic and acidic residues" evidence="4">
    <location>
        <begin position="1"/>
        <end position="14"/>
    </location>
</feature>
<dbReference type="PANTHER" id="PTHR38784:SF1">
    <property type="entry name" value="SUCROSE PHOSPHORYLASE"/>
    <property type="match status" value="1"/>
</dbReference>
<protein>
    <submittedName>
        <fullName evidence="6">Sucrose phosphorylase</fullName>
    </submittedName>
</protein>
<reference evidence="6 7" key="1">
    <citation type="journal article" date="2017" name="BMC Genomics">
        <title>Comparative genomic and phylogenomic analyses of the Bifidobacteriaceae family.</title>
        <authorList>
            <person name="Lugli G.A."/>
            <person name="Milani C."/>
            <person name="Turroni F."/>
            <person name="Duranti S."/>
            <person name="Mancabelli L."/>
            <person name="Mangifesta M."/>
            <person name="Ferrario C."/>
            <person name="Modesto M."/>
            <person name="Mattarelli P."/>
            <person name="Jiri K."/>
            <person name="van Sinderen D."/>
            <person name="Ventura M."/>
        </authorList>
    </citation>
    <scope>NUCLEOTIDE SEQUENCE [LARGE SCALE GENOMIC DNA]</scope>
    <source>
        <strain evidence="6 7">LMG 21773</strain>
    </source>
</reference>
<dbReference type="PANTHER" id="PTHR38784">
    <property type="entry name" value="SUCROSE PHOSPHORYLASE"/>
    <property type="match status" value="1"/>
</dbReference>
<dbReference type="AlphaFoldDB" id="A0A261FCV9"/>
<comment type="similarity">
    <text evidence="1">Belongs to the glycosyl hydrolase 13 family. Sucrose phosphorylase subfamily.</text>
</comment>
<dbReference type="Gene3D" id="3.20.20.80">
    <property type="entry name" value="Glycosidases"/>
    <property type="match status" value="1"/>
</dbReference>
<evidence type="ECO:0000313" key="6">
    <source>
        <dbReference type="EMBL" id="OZG56875.1"/>
    </source>
</evidence>
<dbReference type="GO" id="GO:0016757">
    <property type="term" value="F:glycosyltransferase activity"/>
    <property type="evidence" value="ECO:0007669"/>
    <property type="project" value="UniProtKB-KW"/>
</dbReference>
<dbReference type="InterPro" id="IPR015325">
    <property type="entry name" value="Suc_Porlyase_C"/>
</dbReference>
<keyword evidence="7" id="KW-1185">Reference proteome</keyword>
<dbReference type="InterPro" id="IPR017853">
    <property type="entry name" value="GH"/>
</dbReference>